<dbReference type="AlphaFoldDB" id="A0A218YYV9"/>
<gene>
    <name evidence="2" type="ORF">B2J93_2531</name>
</gene>
<dbReference type="Proteomes" id="UP000242519">
    <property type="component" value="Unassembled WGS sequence"/>
</dbReference>
<accession>A0A218YYV9</accession>
<reference evidence="2 3" key="1">
    <citation type="submission" date="2017-04" db="EMBL/GenBank/DDBJ databases">
        <title>Draft genome sequence of Marssonina coronaria NL1: causal agent of apple blotch.</title>
        <authorList>
            <person name="Cheng Q."/>
        </authorList>
    </citation>
    <scope>NUCLEOTIDE SEQUENCE [LARGE SCALE GENOMIC DNA]</scope>
    <source>
        <strain evidence="2 3">NL1</strain>
    </source>
</reference>
<feature type="region of interest" description="Disordered" evidence="1">
    <location>
        <begin position="102"/>
        <end position="129"/>
    </location>
</feature>
<feature type="compositionally biased region" description="Polar residues" evidence="1">
    <location>
        <begin position="102"/>
        <end position="112"/>
    </location>
</feature>
<feature type="compositionally biased region" description="Basic residues" evidence="1">
    <location>
        <begin position="120"/>
        <end position="129"/>
    </location>
</feature>
<evidence type="ECO:0000313" key="3">
    <source>
        <dbReference type="Proteomes" id="UP000242519"/>
    </source>
</evidence>
<protein>
    <submittedName>
        <fullName evidence="2">Uncharacterized protein</fullName>
    </submittedName>
</protein>
<evidence type="ECO:0000313" key="2">
    <source>
        <dbReference type="EMBL" id="OWP00838.1"/>
    </source>
</evidence>
<evidence type="ECO:0000256" key="1">
    <source>
        <dbReference type="SAM" id="MobiDB-lite"/>
    </source>
</evidence>
<dbReference type="InParanoid" id="A0A218YYV9"/>
<dbReference type="EMBL" id="MZNU01000302">
    <property type="protein sequence ID" value="OWP00838.1"/>
    <property type="molecule type" value="Genomic_DNA"/>
</dbReference>
<comment type="caution">
    <text evidence="2">The sequence shown here is derived from an EMBL/GenBank/DDBJ whole genome shotgun (WGS) entry which is preliminary data.</text>
</comment>
<proteinExistence type="predicted"/>
<sequence length="129" mass="13303">MPSEIDRATPKALPLDAEATIVPHGGSGFSSTSRLTSTLEDGEAQLLFVKTGGRDSGVIFAGEHASLLAIHTADPTLCPRTGAHGPLSQIQGFFLTTSFLSPPPSADSSLGSGTPLAHKLASRPRPGRM</sequence>
<keyword evidence="3" id="KW-1185">Reference proteome</keyword>
<name>A0A218YYV9_9HELO</name>
<dbReference type="OrthoDB" id="5772781at2759"/>
<organism evidence="2 3">
    <name type="scientific">Diplocarpon coronariae</name>
    <dbReference type="NCBI Taxonomy" id="2795749"/>
    <lineage>
        <taxon>Eukaryota</taxon>
        <taxon>Fungi</taxon>
        <taxon>Dikarya</taxon>
        <taxon>Ascomycota</taxon>
        <taxon>Pezizomycotina</taxon>
        <taxon>Leotiomycetes</taxon>
        <taxon>Helotiales</taxon>
        <taxon>Drepanopezizaceae</taxon>
        <taxon>Diplocarpon</taxon>
    </lineage>
</organism>